<name>A0AAV3RBN5_LITER</name>
<sequence>MGNDKLVKKVLRTLPKRQDTGIDQMNQNDELEYNNSGEILLQGKRSGDNTGVGFSGGRLKKQTTSLASTFVVAGSQSHQDHKKRYNCGKKGHVAPYCYRIYGRGRSKYTQTKMQWVKKEVVVSHVVFASLKATAWIGWYFDSGCSRHMTGNKAHLTNIEEVKTDYVTFGRGEKCKIIGNGSLNVTGLPNLEHVLLVEGLTSNFISISQLCDNGMKVAFNKETCSVNNQSEDLIMQGSRSTDNCYL</sequence>
<dbReference type="InterPro" id="IPR054722">
    <property type="entry name" value="PolX-like_BBD"/>
</dbReference>
<protein>
    <recommendedName>
        <fullName evidence="1">Retrovirus-related Pol polyprotein from transposon TNT 1-94-like beta-barrel domain-containing protein</fullName>
    </recommendedName>
</protein>
<evidence type="ECO:0000313" key="3">
    <source>
        <dbReference type="Proteomes" id="UP001454036"/>
    </source>
</evidence>
<dbReference type="EMBL" id="BAABME010008108">
    <property type="protein sequence ID" value="GAA0172412.1"/>
    <property type="molecule type" value="Genomic_DNA"/>
</dbReference>
<comment type="caution">
    <text evidence="2">The sequence shown here is derived from an EMBL/GenBank/DDBJ whole genome shotgun (WGS) entry which is preliminary data.</text>
</comment>
<accession>A0AAV3RBN5</accession>
<dbReference type="Pfam" id="PF22936">
    <property type="entry name" value="Pol_BBD"/>
    <property type="match status" value="1"/>
</dbReference>
<reference evidence="2 3" key="1">
    <citation type="submission" date="2024-01" db="EMBL/GenBank/DDBJ databases">
        <title>The complete chloroplast genome sequence of Lithospermum erythrorhizon: insights into the phylogenetic relationship among Boraginaceae species and the maternal lineages of purple gromwells.</title>
        <authorList>
            <person name="Okada T."/>
            <person name="Watanabe K."/>
        </authorList>
    </citation>
    <scope>NUCLEOTIDE SEQUENCE [LARGE SCALE GENOMIC DNA]</scope>
</reference>
<evidence type="ECO:0000313" key="2">
    <source>
        <dbReference type="EMBL" id="GAA0172412.1"/>
    </source>
</evidence>
<gene>
    <name evidence="2" type="ORF">LIER_26246</name>
</gene>
<dbReference type="AlphaFoldDB" id="A0AAV3RBN5"/>
<feature type="domain" description="Retrovirus-related Pol polyprotein from transposon TNT 1-94-like beta-barrel" evidence="1">
    <location>
        <begin position="138"/>
        <end position="213"/>
    </location>
</feature>
<evidence type="ECO:0000259" key="1">
    <source>
        <dbReference type="Pfam" id="PF22936"/>
    </source>
</evidence>
<organism evidence="2 3">
    <name type="scientific">Lithospermum erythrorhizon</name>
    <name type="common">Purple gromwell</name>
    <name type="synonym">Lithospermum officinale var. erythrorhizon</name>
    <dbReference type="NCBI Taxonomy" id="34254"/>
    <lineage>
        <taxon>Eukaryota</taxon>
        <taxon>Viridiplantae</taxon>
        <taxon>Streptophyta</taxon>
        <taxon>Embryophyta</taxon>
        <taxon>Tracheophyta</taxon>
        <taxon>Spermatophyta</taxon>
        <taxon>Magnoliopsida</taxon>
        <taxon>eudicotyledons</taxon>
        <taxon>Gunneridae</taxon>
        <taxon>Pentapetalae</taxon>
        <taxon>asterids</taxon>
        <taxon>lamiids</taxon>
        <taxon>Boraginales</taxon>
        <taxon>Boraginaceae</taxon>
        <taxon>Boraginoideae</taxon>
        <taxon>Lithospermeae</taxon>
        <taxon>Lithospermum</taxon>
    </lineage>
</organism>
<dbReference type="Proteomes" id="UP001454036">
    <property type="component" value="Unassembled WGS sequence"/>
</dbReference>
<proteinExistence type="predicted"/>
<keyword evidence="3" id="KW-1185">Reference proteome</keyword>